<evidence type="ECO:0000313" key="2">
    <source>
        <dbReference type="EnsemblMetazoa" id="HelroP168134"/>
    </source>
</evidence>
<evidence type="ECO:0000313" key="1">
    <source>
        <dbReference type="EMBL" id="ESO10244.1"/>
    </source>
</evidence>
<dbReference type="Gene3D" id="3.60.10.10">
    <property type="entry name" value="Endonuclease/exonuclease/phosphatase"/>
    <property type="match status" value="1"/>
</dbReference>
<protein>
    <recommendedName>
        <fullName evidence="4">Endonuclease/exonuclease/phosphatase domain-containing protein</fullName>
    </recommendedName>
</protein>
<sequence length="191" mass="21788">MLGCTGYEARPQKKTTVKEAKDPRTTASSADNLLFQINCLVEHRPLTQRLGALLIQCSLGHEINCNRTALCASSKKARPTAYNCSIEIVDMLERRRVDICSLQETRWKSNGVPLIGSYKLFWNSQKTAKMEWESSYGNNWQKMYWKLLSNQLTKLRIGNQALTIFSAYAPQTDESENAKNDFWNTLSDAVR</sequence>
<dbReference type="AlphaFoldDB" id="T1F075"/>
<dbReference type="EnsemblMetazoa" id="HelroT168134">
    <property type="protein sequence ID" value="HelroP168134"/>
    <property type="gene ID" value="HelroG168134"/>
</dbReference>
<dbReference type="HOGENOM" id="CLU_1422918_0_0_1"/>
<dbReference type="OrthoDB" id="418748at2759"/>
<gene>
    <name evidence="2" type="primary">20202225</name>
    <name evidence="1" type="ORF">HELRODRAFT_168134</name>
</gene>
<reference evidence="1 3" key="2">
    <citation type="journal article" date="2013" name="Nature">
        <title>Insights into bilaterian evolution from three spiralian genomes.</title>
        <authorList>
            <person name="Simakov O."/>
            <person name="Marletaz F."/>
            <person name="Cho S.J."/>
            <person name="Edsinger-Gonzales E."/>
            <person name="Havlak P."/>
            <person name="Hellsten U."/>
            <person name="Kuo D.H."/>
            <person name="Larsson T."/>
            <person name="Lv J."/>
            <person name="Arendt D."/>
            <person name="Savage R."/>
            <person name="Osoegawa K."/>
            <person name="de Jong P."/>
            <person name="Grimwood J."/>
            <person name="Chapman J.A."/>
            <person name="Shapiro H."/>
            <person name="Aerts A."/>
            <person name="Otillar R.P."/>
            <person name="Terry A.Y."/>
            <person name="Boore J.L."/>
            <person name="Grigoriev I.V."/>
            <person name="Lindberg D.R."/>
            <person name="Seaver E.C."/>
            <person name="Weisblat D.A."/>
            <person name="Putnam N.H."/>
            <person name="Rokhsar D.S."/>
        </authorList>
    </citation>
    <scope>NUCLEOTIDE SEQUENCE</scope>
</reference>
<dbReference type="SUPFAM" id="SSF56219">
    <property type="entry name" value="DNase I-like"/>
    <property type="match status" value="1"/>
</dbReference>
<dbReference type="EMBL" id="AMQM01002901">
    <property type="status" value="NOT_ANNOTATED_CDS"/>
    <property type="molecule type" value="Genomic_DNA"/>
</dbReference>
<accession>T1F075</accession>
<dbReference type="CTD" id="20202225"/>
<keyword evidence="3" id="KW-1185">Reference proteome</keyword>
<dbReference type="InParanoid" id="T1F075"/>
<organism evidence="2 3">
    <name type="scientific">Helobdella robusta</name>
    <name type="common">Californian leech</name>
    <dbReference type="NCBI Taxonomy" id="6412"/>
    <lineage>
        <taxon>Eukaryota</taxon>
        <taxon>Metazoa</taxon>
        <taxon>Spiralia</taxon>
        <taxon>Lophotrochozoa</taxon>
        <taxon>Annelida</taxon>
        <taxon>Clitellata</taxon>
        <taxon>Hirudinea</taxon>
        <taxon>Rhynchobdellida</taxon>
        <taxon>Glossiphoniidae</taxon>
        <taxon>Helobdella</taxon>
    </lineage>
</organism>
<reference evidence="2" key="3">
    <citation type="submission" date="2015-06" db="UniProtKB">
        <authorList>
            <consortium name="EnsemblMetazoa"/>
        </authorList>
    </citation>
    <scope>IDENTIFICATION</scope>
</reference>
<dbReference type="EMBL" id="KB095905">
    <property type="protein sequence ID" value="ESO10244.1"/>
    <property type="molecule type" value="Genomic_DNA"/>
</dbReference>
<dbReference type="Proteomes" id="UP000015101">
    <property type="component" value="Unassembled WGS sequence"/>
</dbReference>
<name>T1F075_HELRO</name>
<proteinExistence type="predicted"/>
<reference evidence="3" key="1">
    <citation type="submission" date="2012-12" db="EMBL/GenBank/DDBJ databases">
        <authorList>
            <person name="Hellsten U."/>
            <person name="Grimwood J."/>
            <person name="Chapman J.A."/>
            <person name="Shapiro H."/>
            <person name="Aerts A."/>
            <person name="Otillar R.P."/>
            <person name="Terry A.Y."/>
            <person name="Boore J.L."/>
            <person name="Simakov O."/>
            <person name="Marletaz F."/>
            <person name="Cho S.-J."/>
            <person name="Edsinger-Gonzales E."/>
            <person name="Havlak P."/>
            <person name="Kuo D.-H."/>
            <person name="Larsson T."/>
            <person name="Lv J."/>
            <person name="Arendt D."/>
            <person name="Savage R."/>
            <person name="Osoegawa K."/>
            <person name="de Jong P."/>
            <person name="Lindberg D.R."/>
            <person name="Seaver E.C."/>
            <person name="Weisblat D.A."/>
            <person name="Putnam N.H."/>
            <person name="Grigoriev I.V."/>
            <person name="Rokhsar D.S."/>
        </authorList>
    </citation>
    <scope>NUCLEOTIDE SEQUENCE</scope>
</reference>
<dbReference type="KEGG" id="hro:HELRODRAFT_168134"/>
<dbReference type="GeneID" id="20202225"/>
<dbReference type="InterPro" id="IPR036691">
    <property type="entry name" value="Endo/exonu/phosph_ase_sf"/>
</dbReference>
<evidence type="ECO:0008006" key="4">
    <source>
        <dbReference type="Google" id="ProtNLM"/>
    </source>
</evidence>
<evidence type="ECO:0000313" key="3">
    <source>
        <dbReference type="Proteomes" id="UP000015101"/>
    </source>
</evidence>
<dbReference type="RefSeq" id="XP_009012058.1">
    <property type="nucleotide sequence ID" value="XM_009013810.1"/>
</dbReference>